<name>A0A0A8YAI5_ARUDO</name>
<reference evidence="1" key="1">
    <citation type="submission" date="2014-09" db="EMBL/GenBank/DDBJ databases">
        <authorList>
            <person name="Magalhaes I.L.F."/>
            <person name="Oliveira U."/>
            <person name="Santos F.R."/>
            <person name="Vidigal T.H.D.A."/>
            <person name="Brescovit A.D."/>
            <person name="Santos A.J."/>
        </authorList>
    </citation>
    <scope>NUCLEOTIDE SEQUENCE</scope>
    <source>
        <tissue evidence="1">Shoot tissue taken approximately 20 cm above the soil surface</tissue>
    </source>
</reference>
<protein>
    <submittedName>
        <fullName evidence="1">Uncharacterized protein</fullName>
    </submittedName>
</protein>
<accession>A0A0A8YAI5</accession>
<proteinExistence type="predicted"/>
<reference evidence="1" key="2">
    <citation type="journal article" date="2015" name="Data Brief">
        <title>Shoot transcriptome of the giant reed, Arundo donax.</title>
        <authorList>
            <person name="Barrero R.A."/>
            <person name="Guerrero F.D."/>
            <person name="Moolhuijzen P."/>
            <person name="Goolsby J.A."/>
            <person name="Tidwell J."/>
            <person name="Bellgard S.E."/>
            <person name="Bellgard M.I."/>
        </authorList>
    </citation>
    <scope>NUCLEOTIDE SEQUENCE</scope>
    <source>
        <tissue evidence="1">Shoot tissue taken approximately 20 cm above the soil surface</tissue>
    </source>
</reference>
<sequence length="27" mass="3312">MIADYKNHKTKCVIIHQPMNFLIRRLK</sequence>
<dbReference type="EMBL" id="GBRH01275497">
    <property type="protein sequence ID" value="JAD22398.1"/>
    <property type="molecule type" value="Transcribed_RNA"/>
</dbReference>
<evidence type="ECO:0000313" key="1">
    <source>
        <dbReference type="EMBL" id="JAD22398.1"/>
    </source>
</evidence>
<organism evidence="1">
    <name type="scientific">Arundo donax</name>
    <name type="common">Giant reed</name>
    <name type="synonym">Donax arundinaceus</name>
    <dbReference type="NCBI Taxonomy" id="35708"/>
    <lineage>
        <taxon>Eukaryota</taxon>
        <taxon>Viridiplantae</taxon>
        <taxon>Streptophyta</taxon>
        <taxon>Embryophyta</taxon>
        <taxon>Tracheophyta</taxon>
        <taxon>Spermatophyta</taxon>
        <taxon>Magnoliopsida</taxon>
        <taxon>Liliopsida</taxon>
        <taxon>Poales</taxon>
        <taxon>Poaceae</taxon>
        <taxon>PACMAD clade</taxon>
        <taxon>Arundinoideae</taxon>
        <taxon>Arundineae</taxon>
        <taxon>Arundo</taxon>
    </lineage>
</organism>
<dbReference type="AlphaFoldDB" id="A0A0A8YAI5"/>